<proteinExistence type="predicted"/>
<comment type="caution">
    <text evidence="1">The sequence shown here is derived from an EMBL/GenBank/DDBJ whole genome shotgun (WGS) entry which is preliminary data.</text>
</comment>
<reference evidence="1" key="1">
    <citation type="submission" date="2019-08" db="EMBL/GenBank/DDBJ databases">
        <authorList>
            <person name="Kucharzyk K."/>
            <person name="Murdoch R.W."/>
            <person name="Higgins S."/>
            <person name="Loffler F."/>
        </authorList>
    </citation>
    <scope>NUCLEOTIDE SEQUENCE</scope>
</reference>
<protein>
    <submittedName>
        <fullName evidence="1">Uncharacterized protein</fullName>
    </submittedName>
</protein>
<accession>A0A645HSU1</accession>
<organism evidence="1">
    <name type="scientific">bioreactor metagenome</name>
    <dbReference type="NCBI Taxonomy" id="1076179"/>
    <lineage>
        <taxon>unclassified sequences</taxon>
        <taxon>metagenomes</taxon>
        <taxon>ecological metagenomes</taxon>
    </lineage>
</organism>
<sequence>MMLFILRDALLCKEGMTGNAYNIDVLPRIEKCFADWHSAKIKNIIKIVQESYMAIAANASGKVVWEAMLVRMNMILKED</sequence>
<name>A0A645HSU1_9ZZZZ</name>
<dbReference type="EMBL" id="VSSQ01098663">
    <property type="protein sequence ID" value="MPN41542.1"/>
    <property type="molecule type" value="Genomic_DNA"/>
</dbReference>
<evidence type="ECO:0000313" key="1">
    <source>
        <dbReference type="EMBL" id="MPN41542.1"/>
    </source>
</evidence>
<gene>
    <name evidence="1" type="ORF">SDC9_189094</name>
</gene>
<dbReference type="AlphaFoldDB" id="A0A645HSU1"/>